<keyword evidence="2" id="KW-0812">Transmembrane</keyword>
<dbReference type="Proteomes" id="UP000054266">
    <property type="component" value="Unassembled WGS sequence"/>
</dbReference>
<proteinExistence type="predicted"/>
<dbReference type="HOGENOM" id="CLU_1503457_0_0_1"/>
<evidence type="ECO:0000313" key="4">
    <source>
        <dbReference type="Proteomes" id="UP000054266"/>
    </source>
</evidence>
<gene>
    <name evidence="3" type="ORF">PV04_01237</name>
</gene>
<evidence type="ECO:0000256" key="2">
    <source>
        <dbReference type="SAM" id="Phobius"/>
    </source>
</evidence>
<protein>
    <submittedName>
        <fullName evidence="3">Uncharacterized protein</fullName>
    </submittedName>
</protein>
<keyword evidence="2" id="KW-0472">Membrane</keyword>
<evidence type="ECO:0000313" key="3">
    <source>
        <dbReference type="EMBL" id="KIW73093.1"/>
    </source>
</evidence>
<accession>A0A0D2FXB2</accession>
<evidence type="ECO:0000256" key="1">
    <source>
        <dbReference type="SAM" id="MobiDB-lite"/>
    </source>
</evidence>
<sequence>MDEDVAFGIFFFIFLLIILTLPLSITACIAASATRKWSKEKARRFQSGIPHEESDCLVSDIDSDCDPEDYLDSEDEEYYSARREQKRRQQEEKVADRQLSTWGKFFKEWKKCWRGPPGTKEQLAKERELRETEERRKIARQAVREYLRMERRKERKARQEQGAMQQQDEATGLPTYGNAISEGKH</sequence>
<keyword evidence="2" id="KW-1133">Transmembrane helix</keyword>
<feature type="region of interest" description="Disordered" evidence="1">
    <location>
        <begin position="151"/>
        <end position="185"/>
    </location>
</feature>
<name>A0A0D2FXB2_9EURO</name>
<keyword evidence="4" id="KW-1185">Reference proteome</keyword>
<feature type="transmembrane region" description="Helical" evidence="2">
    <location>
        <begin position="6"/>
        <end position="34"/>
    </location>
</feature>
<dbReference type="AlphaFoldDB" id="A0A0D2FXB2"/>
<dbReference type="EMBL" id="KN846956">
    <property type="protein sequence ID" value="KIW73093.1"/>
    <property type="molecule type" value="Genomic_DNA"/>
</dbReference>
<organism evidence="3 4">
    <name type="scientific">Phialophora macrospora</name>
    <dbReference type="NCBI Taxonomy" id="1851006"/>
    <lineage>
        <taxon>Eukaryota</taxon>
        <taxon>Fungi</taxon>
        <taxon>Dikarya</taxon>
        <taxon>Ascomycota</taxon>
        <taxon>Pezizomycotina</taxon>
        <taxon>Eurotiomycetes</taxon>
        <taxon>Chaetothyriomycetidae</taxon>
        <taxon>Chaetothyriales</taxon>
        <taxon>Herpotrichiellaceae</taxon>
        <taxon>Phialophora</taxon>
    </lineage>
</organism>
<reference evidence="3 4" key="1">
    <citation type="submission" date="2015-01" db="EMBL/GenBank/DDBJ databases">
        <title>The Genome Sequence of Capronia semiimmersa CBS27337.</title>
        <authorList>
            <consortium name="The Broad Institute Genomics Platform"/>
            <person name="Cuomo C."/>
            <person name="de Hoog S."/>
            <person name="Gorbushina A."/>
            <person name="Stielow B."/>
            <person name="Teixiera M."/>
            <person name="Abouelleil A."/>
            <person name="Chapman S.B."/>
            <person name="Priest M."/>
            <person name="Young S.K."/>
            <person name="Wortman J."/>
            <person name="Nusbaum C."/>
            <person name="Birren B."/>
        </authorList>
    </citation>
    <scope>NUCLEOTIDE SEQUENCE [LARGE SCALE GENOMIC DNA]</scope>
    <source>
        <strain evidence="3 4">CBS 27337</strain>
    </source>
</reference>